<proteinExistence type="predicted"/>
<reference evidence="1 2" key="1">
    <citation type="journal article" date="2010" name="Environ. Microbiol.">
        <title>Annotation and overview of the Pseudomonas savastanoi pv. savastanoi NCPPB 3335 draft genome reveals the virulence gene complement of a tumour-inducing pathogen of woody hosts.</title>
        <authorList>
            <person name="Rodriguez-Palenzuela P."/>
            <person name="Matas I.M."/>
            <person name="Murillo J."/>
            <person name="Lopez-Solanilla E."/>
            <person name="Bardaji L."/>
            <person name="Perez-Martinez I."/>
            <person name="Rodriguez-Moskera M.E."/>
            <person name="Penyalver R."/>
            <person name="Lopez M.M."/>
            <person name="Quesada J.M."/>
            <person name="Biehl B.S."/>
            <person name="Perna N.T."/>
            <person name="Glasner J.D."/>
            <person name="Cabot E.L."/>
            <person name="Neeno-Eckwall E."/>
            <person name="Ramos C."/>
        </authorList>
    </citation>
    <scope>NUCLEOTIDE SEQUENCE [LARGE SCALE GENOMIC DNA]</scope>
    <source>
        <strain evidence="1 2">NCPPB 3335</strain>
    </source>
</reference>
<sequence>MVRRAACQRGYAVGIKIGEQQPQASEVHYPAIGADEFGLRHPSIASVVHQIEYGGHIREPVGRLTLFATNVNQ</sequence>
<dbReference type="AlphaFoldDB" id="A0ABC8BBK8"/>
<protein>
    <submittedName>
        <fullName evidence="1">Uncharacterized protein</fullName>
    </submittedName>
</protein>
<evidence type="ECO:0000313" key="2">
    <source>
        <dbReference type="Proteomes" id="UP000005729"/>
    </source>
</evidence>
<dbReference type="KEGG" id="psav:PSA3335_10475"/>
<evidence type="ECO:0000313" key="1">
    <source>
        <dbReference type="EMBL" id="ARD11451.1"/>
    </source>
</evidence>
<name>A0ABC8BBK8_PSESS</name>
<accession>A0ABC8BBK8</accession>
<dbReference type="Proteomes" id="UP000005729">
    <property type="component" value="Chromosome"/>
</dbReference>
<dbReference type="EMBL" id="CP008742">
    <property type="protein sequence ID" value="ARD11451.1"/>
    <property type="molecule type" value="Genomic_DNA"/>
</dbReference>
<gene>
    <name evidence="1" type="ORF">PSA3335_10475</name>
</gene>
<organism evidence="1 2">
    <name type="scientific">Pseudomonas savastanoi pv. savastanoi NCPPB 3335</name>
    <dbReference type="NCBI Taxonomy" id="693985"/>
    <lineage>
        <taxon>Bacteria</taxon>
        <taxon>Pseudomonadati</taxon>
        <taxon>Pseudomonadota</taxon>
        <taxon>Gammaproteobacteria</taxon>
        <taxon>Pseudomonadales</taxon>
        <taxon>Pseudomonadaceae</taxon>
        <taxon>Pseudomonas</taxon>
    </lineage>
</organism>